<dbReference type="Proteomes" id="UP000038010">
    <property type="component" value="Unassembled WGS sequence"/>
</dbReference>
<gene>
    <name evidence="2" type="ORF">AB675_9603</name>
</gene>
<accession>A0A0N1P0M9</accession>
<evidence type="ECO:0000313" key="2">
    <source>
        <dbReference type="EMBL" id="KPI42296.1"/>
    </source>
</evidence>
<protein>
    <submittedName>
        <fullName evidence="2">Uncharacterized protein</fullName>
    </submittedName>
</protein>
<evidence type="ECO:0000256" key="1">
    <source>
        <dbReference type="SAM" id="MobiDB-lite"/>
    </source>
</evidence>
<evidence type="ECO:0000313" key="3">
    <source>
        <dbReference type="Proteomes" id="UP000038010"/>
    </source>
</evidence>
<feature type="compositionally biased region" description="Basic and acidic residues" evidence="1">
    <location>
        <begin position="62"/>
        <end position="75"/>
    </location>
</feature>
<reference evidence="2 3" key="1">
    <citation type="submission" date="2015-06" db="EMBL/GenBank/DDBJ databases">
        <title>Draft genome of the ant-associated black yeast Phialophora attae CBS 131958.</title>
        <authorList>
            <person name="Moreno L.F."/>
            <person name="Stielow B.J."/>
            <person name="de Hoog S."/>
            <person name="Vicente V.A."/>
            <person name="Weiss V.A."/>
            <person name="de Vries M."/>
            <person name="Cruz L.M."/>
            <person name="Souza E.M."/>
        </authorList>
    </citation>
    <scope>NUCLEOTIDE SEQUENCE [LARGE SCALE GENOMIC DNA]</scope>
    <source>
        <strain evidence="2 3">CBS 131958</strain>
    </source>
</reference>
<sequence>MLETLPKTTDEAPKRAIDVATTLTHAAEQVRIVLLATNMSTIVTWRVMLLVLKAEPGNIATKDSRPAVGDNREARLQGTSSEPQEGPSADKYGPFADGDQPKEVEIFWCMDSSWVSERKPRKPVNDLVLKVARERNIDHLVVREGPHELEVPHVTVCFRSRKYDSLRELKQDWWTAHLYIDALPQGREKLVLTGEDWWNDKQPSYKGPLGHYQKIPWDVESEQVPKVGRRLISYGDHGDAGS</sequence>
<dbReference type="VEuPathDB" id="FungiDB:AB675_9603"/>
<feature type="region of interest" description="Disordered" evidence="1">
    <location>
        <begin position="60"/>
        <end position="98"/>
    </location>
</feature>
<proteinExistence type="predicted"/>
<comment type="caution">
    <text evidence="2">The sequence shown here is derived from an EMBL/GenBank/DDBJ whole genome shotgun (WGS) entry which is preliminary data.</text>
</comment>
<organism evidence="2 3">
    <name type="scientific">Cyphellophora attinorum</name>
    <dbReference type="NCBI Taxonomy" id="1664694"/>
    <lineage>
        <taxon>Eukaryota</taxon>
        <taxon>Fungi</taxon>
        <taxon>Dikarya</taxon>
        <taxon>Ascomycota</taxon>
        <taxon>Pezizomycotina</taxon>
        <taxon>Eurotiomycetes</taxon>
        <taxon>Chaetothyriomycetidae</taxon>
        <taxon>Chaetothyriales</taxon>
        <taxon>Cyphellophoraceae</taxon>
        <taxon>Cyphellophora</taxon>
    </lineage>
</organism>
<name>A0A0N1P0M9_9EURO</name>
<dbReference type="EMBL" id="LFJN01000007">
    <property type="protein sequence ID" value="KPI42296.1"/>
    <property type="molecule type" value="Genomic_DNA"/>
</dbReference>
<dbReference type="RefSeq" id="XP_018002259.1">
    <property type="nucleotide sequence ID" value="XM_018150152.1"/>
</dbReference>
<dbReference type="AlphaFoldDB" id="A0A0N1P0M9"/>
<dbReference type="GeneID" id="28742032"/>
<keyword evidence="3" id="KW-1185">Reference proteome</keyword>